<dbReference type="CDD" id="cd00882">
    <property type="entry name" value="Ras_like_GTPase"/>
    <property type="match status" value="1"/>
</dbReference>
<comment type="caution">
    <text evidence="2">The sequence shown here is derived from an EMBL/GenBank/DDBJ whole genome shotgun (WGS) entry which is preliminary data.</text>
</comment>
<dbReference type="Proteomes" id="UP000450012">
    <property type="component" value="Unassembled WGS sequence"/>
</dbReference>
<reference evidence="2 3" key="1">
    <citation type="submission" date="2019-12" db="EMBL/GenBank/DDBJ databases">
        <title>Novel species isolated from a subtropical stream in China.</title>
        <authorList>
            <person name="Lu H."/>
        </authorList>
    </citation>
    <scope>NUCLEOTIDE SEQUENCE [LARGE SCALE GENOMIC DNA]</scope>
    <source>
        <strain evidence="2 3">FT55W</strain>
    </source>
</reference>
<protein>
    <submittedName>
        <fullName evidence="2">GTP-binding protein HSR1</fullName>
    </submittedName>
</protein>
<accession>A0A7X4K9Q3</accession>
<evidence type="ECO:0000313" key="2">
    <source>
        <dbReference type="EMBL" id="MYM65320.1"/>
    </source>
</evidence>
<proteinExistence type="predicted"/>
<dbReference type="Gene3D" id="3.40.50.300">
    <property type="entry name" value="P-loop containing nucleotide triphosphate hydrolases"/>
    <property type="match status" value="1"/>
</dbReference>
<dbReference type="EMBL" id="WWCK01000001">
    <property type="protein sequence ID" value="MYM65320.1"/>
    <property type="molecule type" value="Genomic_DNA"/>
</dbReference>
<dbReference type="RefSeq" id="WP_161011946.1">
    <property type="nucleotide sequence ID" value="NZ_WWCK01000001.1"/>
</dbReference>
<feature type="domain" description="G" evidence="1">
    <location>
        <begin position="34"/>
        <end position="130"/>
    </location>
</feature>
<dbReference type="GO" id="GO:0005525">
    <property type="term" value="F:GTP binding"/>
    <property type="evidence" value="ECO:0007669"/>
    <property type="project" value="InterPro"/>
</dbReference>
<dbReference type="Pfam" id="PF01926">
    <property type="entry name" value="MMR_HSR1"/>
    <property type="match status" value="1"/>
</dbReference>
<dbReference type="SUPFAM" id="SSF52540">
    <property type="entry name" value="P-loop containing nucleoside triphosphate hydrolases"/>
    <property type="match status" value="1"/>
</dbReference>
<dbReference type="InterPro" id="IPR006073">
    <property type="entry name" value="GTP-bd"/>
</dbReference>
<dbReference type="AlphaFoldDB" id="A0A7X4K9Q3"/>
<evidence type="ECO:0000313" key="3">
    <source>
        <dbReference type="Proteomes" id="UP000450012"/>
    </source>
</evidence>
<organism evidence="2 3">
    <name type="scientific">Duganella rivi</name>
    <dbReference type="NCBI Taxonomy" id="2666083"/>
    <lineage>
        <taxon>Bacteria</taxon>
        <taxon>Pseudomonadati</taxon>
        <taxon>Pseudomonadota</taxon>
        <taxon>Betaproteobacteria</taxon>
        <taxon>Burkholderiales</taxon>
        <taxon>Oxalobacteraceae</taxon>
        <taxon>Telluria group</taxon>
        <taxon>Duganella</taxon>
    </lineage>
</organism>
<sequence>MLDAAPAPYDPRGPRSEQLRSVIVERGLFRPLDVLLVGATGAGKSSTLNAIFGDTVAKVGEGVDPETKSIAAYRVHDYLRIHDSAGLGDGAEADVQHAKAITQKLLNCCAPPQEGYRFIDLALVVLDGSSRDLGTAFHLLESVVLKAIAPERVVVAINQSDQAMKGRHWNHGQNRPDTELAKFLADKVDSVQRRIQESTGLHITPPVCYSASRNWNIDRLMGHIIQHVPHAKRSVEQ</sequence>
<gene>
    <name evidence="2" type="ORF">GTP45_00550</name>
</gene>
<dbReference type="InterPro" id="IPR027417">
    <property type="entry name" value="P-loop_NTPase"/>
</dbReference>
<keyword evidence="3" id="KW-1185">Reference proteome</keyword>
<name>A0A7X4K9Q3_9BURK</name>
<evidence type="ECO:0000259" key="1">
    <source>
        <dbReference type="Pfam" id="PF01926"/>
    </source>
</evidence>